<sequence length="405" mass="47775">MITETTTDITGSTPISVTTFQQVTEALNFCERAITKQRVKFQQIITEGQQCISQKNIQNQQLQNELKLVKSQNSELVAQQAYNEQRQTEIQFLKQTNSQLQNEIALQKEQINNKQKNNEQLYTEINMLRKANEHLKAENGVLGQANERFQNKYAEWEHVQHFKTLYFQLSQMIVNTLGLTTTTTPTHISASVKEQERLLLPSPSLSITSNHSDEGCNTYFSIDIHDMEDQIKNQQKKNNKIIKDLIDMQFELGQVKQELLQERENIRNFTQHHHITTKSLQSQLDLAMETCTTLTTQNTNLHDKMNELKLKLDKAIKENQEKSKFQKKQQEEIGRQDQVMCNLKAENQKIIIEYELTKVALESTEKDLYELQSRFDELYYKYYNEYQQYQQNYGYYQQYSKQEKH</sequence>
<evidence type="ECO:0000256" key="1">
    <source>
        <dbReference type="SAM" id="Coils"/>
    </source>
</evidence>
<dbReference type="Proteomes" id="UP000646827">
    <property type="component" value="Unassembled WGS sequence"/>
</dbReference>
<dbReference type="OrthoDB" id="10431519at2759"/>
<gene>
    <name evidence="2" type="ORF">INT45_007289</name>
</gene>
<feature type="coiled-coil region" evidence="1">
    <location>
        <begin position="52"/>
        <end position="138"/>
    </location>
</feature>
<keyword evidence="1" id="KW-0175">Coiled coil</keyword>
<dbReference type="AlphaFoldDB" id="A0A8H7S8S1"/>
<protein>
    <submittedName>
        <fullName evidence="2">Uncharacterized protein</fullName>
    </submittedName>
</protein>
<organism evidence="2 3">
    <name type="scientific">Circinella minor</name>
    <dbReference type="NCBI Taxonomy" id="1195481"/>
    <lineage>
        <taxon>Eukaryota</taxon>
        <taxon>Fungi</taxon>
        <taxon>Fungi incertae sedis</taxon>
        <taxon>Mucoromycota</taxon>
        <taxon>Mucoromycotina</taxon>
        <taxon>Mucoromycetes</taxon>
        <taxon>Mucorales</taxon>
        <taxon>Lichtheimiaceae</taxon>
        <taxon>Circinella</taxon>
    </lineage>
</organism>
<dbReference type="EMBL" id="JAEPRB010000056">
    <property type="protein sequence ID" value="KAG2223711.1"/>
    <property type="molecule type" value="Genomic_DNA"/>
</dbReference>
<accession>A0A8H7S8S1</accession>
<comment type="caution">
    <text evidence="2">The sequence shown here is derived from an EMBL/GenBank/DDBJ whole genome shotgun (WGS) entry which is preliminary data.</text>
</comment>
<evidence type="ECO:0000313" key="3">
    <source>
        <dbReference type="Proteomes" id="UP000646827"/>
    </source>
</evidence>
<name>A0A8H7S8S1_9FUNG</name>
<proteinExistence type="predicted"/>
<reference evidence="2 3" key="1">
    <citation type="submission" date="2020-12" db="EMBL/GenBank/DDBJ databases">
        <title>Metabolic potential, ecology and presence of endohyphal bacteria is reflected in genomic diversity of Mucoromycotina.</title>
        <authorList>
            <person name="Muszewska A."/>
            <person name="Okrasinska A."/>
            <person name="Steczkiewicz K."/>
            <person name="Drgas O."/>
            <person name="Orlowska M."/>
            <person name="Perlinska-Lenart U."/>
            <person name="Aleksandrzak-Piekarczyk T."/>
            <person name="Szatraj K."/>
            <person name="Zielenkiewicz U."/>
            <person name="Pilsyk S."/>
            <person name="Malc E."/>
            <person name="Mieczkowski P."/>
            <person name="Kruszewska J.S."/>
            <person name="Biernat P."/>
            <person name="Pawlowska J."/>
        </authorList>
    </citation>
    <scope>NUCLEOTIDE SEQUENCE [LARGE SCALE GENOMIC DNA]</scope>
    <source>
        <strain evidence="2 3">CBS 142.35</strain>
    </source>
</reference>
<evidence type="ECO:0000313" key="2">
    <source>
        <dbReference type="EMBL" id="KAG2223711.1"/>
    </source>
</evidence>
<keyword evidence="3" id="KW-1185">Reference proteome</keyword>